<keyword evidence="4" id="KW-0479">Metal-binding</keyword>
<keyword evidence="7" id="KW-0378">Hydrolase</keyword>
<keyword evidence="11" id="KW-0539">Nucleus</keyword>
<accession>A0ABP0VYK0</accession>
<keyword evidence="15" id="KW-1185">Reference proteome</keyword>
<evidence type="ECO:0000256" key="4">
    <source>
        <dbReference type="ARBA" id="ARBA00022723"/>
    </source>
</evidence>
<comment type="subcellular location">
    <subcellularLocation>
        <location evidence="2">Nucleus</location>
    </subcellularLocation>
</comment>
<dbReference type="InterPro" id="IPR047524">
    <property type="entry name" value="XPF_nuclease_EME1_plant/arthr"/>
</dbReference>
<feature type="region of interest" description="Disordered" evidence="13">
    <location>
        <begin position="362"/>
        <end position="385"/>
    </location>
</feature>
<evidence type="ECO:0000256" key="3">
    <source>
        <dbReference type="ARBA" id="ARBA00022722"/>
    </source>
</evidence>
<feature type="compositionally biased region" description="Basic and acidic residues" evidence="13">
    <location>
        <begin position="7"/>
        <end position="19"/>
    </location>
</feature>
<evidence type="ECO:0000313" key="14">
    <source>
        <dbReference type="EMBL" id="CAK9259597.1"/>
    </source>
</evidence>
<evidence type="ECO:0000256" key="2">
    <source>
        <dbReference type="ARBA" id="ARBA00004123"/>
    </source>
</evidence>
<evidence type="ECO:0000313" key="15">
    <source>
        <dbReference type="Proteomes" id="UP001497444"/>
    </source>
</evidence>
<evidence type="ECO:0000256" key="13">
    <source>
        <dbReference type="SAM" id="MobiDB-lite"/>
    </source>
</evidence>
<keyword evidence="3" id="KW-0540">Nuclease</keyword>
<dbReference type="PANTHER" id="PTHR21077">
    <property type="entry name" value="EME1 PROTEIN"/>
    <property type="match status" value="1"/>
</dbReference>
<gene>
    <name evidence="14" type="ORF">CSSPJE1EN1_LOCUS5075</name>
</gene>
<dbReference type="Gene3D" id="3.40.50.10130">
    <property type="match status" value="1"/>
</dbReference>
<reference evidence="14" key="1">
    <citation type="submission" date="2024-02" db="EMBL/GenBank/DDBJ databases">
        <authorList>
            <consortium name="ELIXIR-Norway"/>
            <consortium name="Elixir Norway"/>
        </authorList>
    </citation>
    <scope>NUCLEOTIDE SEQUENCE</scope>
</reference>
<evidence type="ECO:0000256" key="11">
    <source>
        <dbReference type="ARBA" id="ARBA00023242"/>
    </source>
</evidence>
<evidence type="ECO:0000256" key="12">
    <source>
        <dbReference type="ARBA" id="ARBA00023254"/>
    </source>
</evidence>
<keyword evidence="8" id="KW-0460">Magnesium</keyword>
<evidence type="ECO:0000256" key="1">
    <source>
        <dbReference type="ARBA" id="ARBA00001946"/>
    </source>
</evidence>
<sequence length="715" mass="79438">MSDSEDGDSHLLVDWKGDGGEAGGLRRQGVRRRASFSSAVQQTIGYKKVKQQRCSSPWKPEMKPEIKKVMEDDGKCSTVTADIRVQPTTIVLVSLSESEPSEPVVPPPRAAAATIFEPLKPAATNVVCLDTDSDSEISVSHHHNPKSFTKLQVLDDVTGPESINNKAETGFCTQTDRTRMYSSFKTPPRPTSGDSNCTLDPCGSSGLYSPEIDTLVVASSSKRHDLNKNGSSGKLSSISGGSDVKCLELSEDEEQGSFLKDSLNPDEDDVGVPGRRAAADLEVSPIIDARFTSTKDLLRSIPPCELPSMAKSQSVEVGEDENSSKRRKGKTGKRAVCGEERELGKIERLQAREAEKLKKAAEREERKLQKEESKRLLQEEKQRKREEEKLRKEAAKIEAKEKHKAEQELDRWEKGKSALQNTMALIDTKVVESGLIGGQLLSRLGEKQLQFQLMSNAVEKSILWRMKRPTLVLEEIDVPYILFVLEAEEFAVMVGENKLHTHIVSVQARYPGFTICYLVNKLKWFLQKKDQAQYKNGESGWKCPPIEQALAQMVTNYNGVHSRLCLDEAEVADHVAGLMRSLAECPFKQKLTPLSVSKNGDHVAKSDPNKEEIKKSLWLKALVALPKTSGAIARAIAKEYPSMRALLNAYLDSAKSVHEKELLLQNLMREGLFAAEQARRIGPACSRRIYRILMAQNGSLKTDDVEQGADHFRDD</sequence>
<evidence type="ECO:0000256" key="7">
    <source>
        <dbReference type="ARBA" id="ARBA00022801"/>
    </source>
</evidence>
<dbReference type="EMBL" id="OZ020107">
    <property type="protein sequence ID" value="CAK9259597.1"/>
    <property type="molecule type" value="Genomic_DNA"/>
</dbReference>
<dbReference type="InterPro" id="IPR033310">
    <property type="entry name" value="Mms4/EME1/EME2"/>
</dbReference>
<dbReference type="CDD" id="cd20083">
    <property type="entry name" value="XPF_nuclease_EME"/>
    <property type="match status" value="1"/>
</dbReference>
<evidence type="ECO:0000256" key="10">
    <source>
        <dbReference type="ARBA" id="ARBA00023204"/>
    </source>
</evidence>
<feature type="region of interest" description="Disordered" evidence="13">
    <location>
        <begin position="302"/>
        <end position="336"/>
    </location>
</feature>
<dbReference type="PANTHER" id="PTHR21077:SF5">
    <property type="entry name" value="CROSSOVER JUNCTION ENDONUCLEASE MMS4"/>
    <property type="match status" value="1"/>
</dbReference>
<keyword evidence="12" id="KW-0469">Meiosis</keyword>
<evidence type="ECO:0008006" key="16">
    <source>
        <dbReference type="Google" id="ProtNLM"/>
    </source>
</evidence>
<evidence type="ECO:0000256" key="8">
    <source>
        <dbReference type="ARBA" id="ARBA00022842"/>
    </source>
</evidence>
<dbReference type="Proteomes" id="UP001497444">
    <property type="component" value="Chromosome 12"/>
</dbReference>
<evidence type="ECO:0000256" key="5">
    <source>
        <dbReference type="ARBA" id="ARBA00022759"/>
    </source>
</evidence>
<comment type="cofactor">
    <cofactor evidence="1">
        <name>Mg(2+)</name>
        <dbReference type="ChEBI" id="CHEBI:18420"/>
    </cofactor>
</comment>
<protein>
    <recommendedName>
        <fullName evidence="16">Crossover junction endonuclease EME1</fullName>
    </recommendedName>
</protein>
<organism evidence="14 15">
    <name type="scientific">Sphagnum jensenii</name>
    <dbReference type="NCBI Taxonomy" id="128206"/>
    <lineage>
        <taxon>Eukaryota</taxon>
        <taxon>Viridiplantae</taxon>
        <taxon>Streptophyta</taxon>
        <taxon>Embryophyta</taxon>
        <taxon>Bryophyta</taxon>
        <taxon>Sphagnophytina</taxon>
        <taxon>Sphagnopsida</taxon>
        <taxon>Sphagnales</taxon>
        <taxon>Sphagnaceae</taxon>
        <taxon>Sphagnum</taxon>
    </lineage>
</organism>
<evidence type="ECO:0000256" key="9">
    <source>
        <dbReference type="ARBA" id="ARBA00023172"/>
    </source>
</evidence>
<dbReference type="InterPro" id="IPR042530">
    <property type="entry name" value="EME1/EME2_C"/>
</dbReference>
<evidence type="ECO:0000256" key="6">
    <source>
        <dbReference type="ARBA" id="ARBA00022763"/>
    </source>
</evidence>
<proteinExistence type="predicted"/>
<name>A0ABP0VYK0_9BRYO</name>
<keyword evidence="5" id="KW-0255">Endonuclease</keyword>
<keyword evidence="6" id="KW-0227">DNA damage</keyword>
<feature type="region of interest" description="Disordered" evidence="13">
    <location>
        <begin position="1"/>
        <end position="36"/>
    </location>
</feature>
<dbReference type="Pfam" id="PF21292">
    <property type="entry name" value="EME1-MUS81_C"/>
    <property type="match status" value="1"/>
</dbReference>
<keyword evidence="9" id="KW-0233">DNA recombination</keyword>
<dbReference type="Gene3D" id="1.10.150.670">
    <property type="entry name" value="Crossover junction endonuclease EME1, DNA-binding domain"/>
    <property type="match status" value="1"/>
</dbReference>
<keyword evidence="10" id="KW-0234">DNA repair</keyword>